<dbReference type="EMBL" id="CACRZD030000015">
    <property type="protein sequence ID" value="CAA6671572.1"/>
    <property type="molecule type" value="Genomic_DNA"/>
</dbReference>
<protein>
    <submittedName>
        <fullName evidence="1">Uncharacterized protein</fullName>
    </submittedName>
</protein>
<gene>
    <name evidence="1" type="ORF">SI7747_15017980</name>
</gene>
<evidence type="ECO:0000313" key="1">
    <source>
        <dbReference type="EMBL" id="CAA2632358.1"/>
    </source>
</evidence>
<name>A0A7I8JQ61_SPIIN</name>
<reference evidence="1 2" key="1">
    <citation type="submission" date="2019-12" db="EMBL/GenBank/DDBJ databases">
        <authorList>
            <person name="Scholz U."/>
            <person name="Mascher M."/>
            <person name="Fiebig A."/>
        </authorList>
    </citation>
    <scope>NUCLEOTIDE SEQUENCE</scope>
</reference>
<sequence length="29" mass="2944">MFVWMCACIASHTISECLGGGGGGLQVSE</sequence>
<dbReference type="Proteomes" id="UP001189122">
    <property type="component" value="Unassembled WGS sequence"/>
</dbReference>
<accession>A0A7I8JQ61</accession>
<dbReference type="AlphaFoldDB" id="A0A7I8JQ61"/>
<proteinExistence type="predicted"/>
<keyword evidence="2" id="KW-1185">Reference proteome</keyword>
<dbReference type="EMBL" id="LR743602">
    <property type="protein sequence ID" value="CAA2632358.1"/>
    <property type="molecule type" value="Genomic_DNA"/>
</dbReference>
<evidence type="ECO:0000313" key="2">
    <source>
        <dbReference type="Proteomes" id="UP001189122"/>
    </source>
</evidence>
<organism evidence="1">
    <name type="scientific">Spirodela intermedia</name>
    <name type="common">Intermediate duckweed</name>
    <dbReference type="NCBI Taxonomy" id="51605"/>
    <lineage>
        <taxon>Eukaryota</taxon>
        <taxon>Viridiplantae</taxon>
        <taxon>Streptophyta</taxon>
        <taxon>Embryophyta</taxon>
        <taxon>Tracheophyta</taxon>
        <taxon>Spermatophyta</taxon>
        <taxon>Magnoliopsida</taxon>
        <taxon>Liliopsida</taxon>
        <taxon>Araceae</taxon>
        <taxon>Lemnoideae</taxon>
        <taxon>Spirodela</taxon>
    </lineage>
</organism>